<sequence>MRTRHALAGLGALTLCLSLGAPAVAGQDGTHKHQGKEQGKDHSKDHGKGHQWPYTFAVIGDTPYGAEMIARFPQDVDRINADKDVQLVMHVGDIKNGSSPCSDAYLTWMRGQLDRLEDPVVLTPGDNEWTDCHRPAAGGFDPLERLAKVRSVFYPQPGTTLGKHPMYVNAQTSLGFPENVMWSRAEVQFATAHVVGSNNGFLPWTGRTTATPQQLAEAVDRTAAAVTHIRATYAEARRTKAKAVVIGMQADMFDVTQKAWSLDTNSAFVPVIKALTEESNRFGGATYLLDGDSHVFNDDYPLTAGSVWLQRYGLTTPAPRIHRITVDGEAAADEYLSMTVDPKAKKGSRDVLVYRRVPLT</sequence>
<evidence type="ECO:0000256" key="2">
    <source>
        <dbReference type="SAM" id="SignalP"/>
    </source>
</evidence>
<keyword evidence="2" id="KW-0732">Signal</keyword>
<reference evidence="4 5" key="1">
    <citation type="submission" date="2022-02" db="EMBL/GenBank/DDBJ databases">
        <title>Uncovering new skin microbiome diversity through culturing and metagenomics.</title>
        <authorList>
            <person name="Conlan S."/>
            <person name="Deming C."/>
            <person name="Nisc Comparative Sequencing Program N."/>
            <person name="Segre J.A."/>
        </authorList>
    </citation>
    <scope>NUCLEOTIDE SEQUENCE [LARGE SCALE GENOMIC DNA]</scope>
    <source>
        <strain evidence="4 5">ACRQZ</strain>
    </source>
</reference>
<keyword evidence="5" id="KW-1185">Reference proteome</keyword>
<feature type="signal peptide" evidence="2">
    <location>
        <begin position="1"/>
        <end position="25"/>
    </location>
</feature>
<dbReference type="InterPro" id="IPR029052">
    <property type="entry name" value="Metallo-depent_PP-like"/>
</dbReference>
<dbReference type="CDD" id="cd00838">
    <property type="entry name" value="MPP_superfamily"/>
    <property type="match status" value="1"/>
</dbReference>
<protein>
    <submittedName>
        <fullName evidence="4">Metallophosphoesterase</fullName>
    </submittedName>
</protein>
<name>A0ABS9Q049_9MICO</name>
<dbReference type="InterPro" id="IPR004843">
    <property type="entry name" value="Calcineurin-like_PHP"/>
</dbReference>
<evidence type="ECO:0000259" key="3">
    <source>
        <dbReference type="Pfam" id="PF00149"/>
    </source>
</evidence>
<dbReference type="EMBL" id="JAKRCV010000009">
    <property type="protein sequence ID" value="MCG7321232.1"/>
    <property type="molecule type" value="Genomic_DNA"/>
</dbReference>
<dbReference type="Pfam" id="PF00149">
    <property type="entry name" value="Metallophos"/>
    <property type="match status" value="1"/>
</dbReference>
<proteinExistence type="predicted"/>
<comment type="caution">
    <text evidence="4">The sequence shown here is derived from an EMBL/GenBank/DDBJ whole genome shotgun (WGS) entry which is preliminary data.</text>
</comment>
<evidence type="ECO:0000256" key="1">
    <source>
        <dbReference type="SAM" id="MobiDB-lite"/>
    </source>
</evidence>
<feature type="chain" id="PRO_5046073486" evidence="2">
    <location>
        <begin position="26"/>
        <end position="360"/>
    </location>
</feature>
<dbReference type="SUPFAM" id="SSF56300">
    <property type="entry name" value="Metallo-dependent phosphatases"/>
    <property type="match status" value="1"/>
</dbReference>
<organism evidence="4 5">
    <name type="scientific">Arsenicicoccus bolidensis</name>
    <dbReference type="NCBI Taxonomy" id="229480"/>
    <lineage>
        <taxon>Bacteria</taxon>
        <taxon>Bacillati</taxon>
        <taxon>Actinomycetota</taxon>
        <taxon>Actinomycetes</taxon>
        <taxon>Micrococcales</taxon>
        <taxon>Intrasporangiaceae</taxon>
        <taxon>Arsenicicoccus</taxon>
    </lineage>
</organism>
<feature type="region of interest" description="Disordered" evidence="1">
    <location>
        <begin position="26"/>
        <end position="49"/>
    </location>
</feature>
<dbReference type="RefSeq" id="WP_239262737.1">
    <property type="nucleotide sequence ID" value="NZ_JAKRCV010000009.1"/>
</dbReference>
<feature type="compositionally biased region" description="Basic and acidic residues" evidence="1">
    <location>
        <begin position="29"/>
        <end position="48"/>
    </location>
</feature>
<evidence type="ECO:0000313" key="4">
    <source>
        <dbReference type="EMBL" id="MCG7321232.1"/>
    </source>
</evidence>
<evidence type="ECO:0000313" key="5">
    <source>
        <dbReference type="Proteomes" id="UP001521931"/>
    </source>
</evidence>
<dbReference type="Proteomes" id="UP001521931">
    <property type="component" value="Unassembled WGS sequence"/>
</dbReference>
<accession>A0ABS9Q049</accession>
<gene>
    <name evidence="4" type="ORF">MHL29_04880</name>
</gene>
<feature type="domain" description="Calcineurin-like phosphoesterase" evidence="3">
    <location>
        <begin position="55"/>
        <end position="154"/>
    </location>
</feature>